<dbReference type="RefSeq" id="WP_320506851.1">
    <property type="nucleotide sequence ID" value="NZ_JAXCLW010000001.1"/>
</dbReference>
<comment type="caution">
    <text evidence="2">The sequence shown here is derived from an EMBL/GenBank/DDBJ whole genome shotgun (WGS) entry which is preliminary data.</text>
</comment>
<proteinExistence type="predicted"/>
<reference evidence="2 3" key="1">
    <citation type="journal article" date="2016" name="Antonie Van Leeuwenhoek">
        <title>Dongia soli sp. nov., isolated from soil from Dokdo, Korea.</title>
        <authorList>
            <person name="Kim D.U."/>
            <person name="Lee H."/>
            <person name="Kim H."/>
            <person name="Kim S.G."/>
            <person name="Ka J.O."/>
        </authorList>
    </citation>
    <scope>NUCLEOTIDE SEQUENCE [LARGE SCALE GENOMIC DNA]</scope>
    <source>
        <strain evidence="2 3">D78</strain>
    </source>
</reference>
<gene>
    <name evidence="2" type="ORF">SMD27_03035</name>
</gene>
<evidence type="ECO:0000313" key="2">
    <source>
        <dbReference type="EMBL" id="MDY0881803.1"/>
    </source>
</evidence>
<dbReference type="Proteomes" id="UP001279642">
    <property type="component" value="Unassembled WGS sequence"/>
</dbReference>
<keyword evidence="3" id="KW-1185">Reference proteome</keyword>
<evidence type="ECO:0000256" key="1">
    <source>
        <dbReference type="SAM" id="MobiDB-lite"/>
    </source>
</evidence>
<name>A0ABU5E680_9PROT</name>
<accession>A0ABU5E680</accession>
<evidence type="ECO:0000313" key="3">
    <source>
        <dbReference type="Proteomes" id="UP001279642"/>
    </source>
</evidence>
<organism evidence="2 3">
    <name type="scientific">Dongia soli</name>
    <dbReference type="NCBI Taxonomy" id="600628"/>
    <lineage>
        <taxon>Bacteria</taxon>
        <taxon>Pseudomonadati</taxon>
        <taxon>Pseudomonadota</taxon>
        <taxon>Alphaproteobacteria</taxon>
        <taxon>Rhodospirillales</taxon>
        <taxon>Dongiaceae</taxon>
        <taxon>Dongia</taxon>
    </lineage>
</organism>
<feature type="region of interest" description="Disordered" evidence="1">
    <location>
        <begin position="1"/>
        <end position="24"/>
    </location>
</feature>
<dbReference type="EMBL" id="JAXCLW010000001">
    <property type="protein sequence ID" value="MDY0881803.1"/>
    <property type="molecule type" value="Genomic_DNA"/>
</dbReference>
<protein>
    <submittedName>
        <fullName evidence="2">Uncharacterized protein</fullName>
    </submittedName>
</protein>
<sequence length="177" mass="18212">MSETEERGSDAVGPTGASQHDDLSAAPQAPAGLLETVPSLDAGLADLMSDGEDNVTFNLVDANSPEAGAHGIGIDPTGITSDGITLGLDDVLSIGTESIGGLDALMVTGDQGDIVRLRTDGIHNWEPAAVETPSGFTAYHATTGSETHDPAAGHHAHHDIYVLVQQDLHVILNFDQG</sequence>